<dbReference type="EMBL" id="CCFA01002543">
    <property type="protein sequence ID" value="CDS00408.1"/>
    <property type="molecule type" value="Genomic_DNA"/>
</dbReference>
<accession>A0A0F7RYL2</accession>
<protein>
    <submittedName>
        <fullName evidence="4">Related to peptide-n4-(N-acetyl-beta-glucosaminyl) asparagine amidase</fullName>
    </submittedName>
</protein>
<evidence type="ECO:0000313" key="5">
    <source>
        <dbReference type="Proteomes" id="UP000242770"/>
    </source>
</evidence>
<evidence type="ECO:0000259" key="2">
    <source>
        <dbReference type="Pfam" id="PF12222"/>
    </source>
</evidence>
<feature type="region of interest" description="Disordered" evidence="1">
    <location>
        <begin position="49"/>
        <end position="81"/>
    </location>
</feature>
<evidence type="ECO:0000313" key="4">
    <source>
        <dbReference type="EMBL" id="CDU23009.1"/>
    </source>
</evidence>
<dbReference type="OrthoDB" id="1612078at2759"/>
<dbReference type="PANTHER" id="PTHR31104">
    <property type="entry name" value="PEPTIDE-N4-(N-ACETYL-BETA-GLUCOSAMINYL)ASPARAGINE AMIDASE A PROTEIN"/>
    <property type="match status" value="1"/>
</dbReference>
<dbReference type="Pfam" id="PF12222">
    <property type="entry name" value="PNGaseA"/>
    <property type="match status" value="1"/>
</dbReference>
<organism evidence="3 5">
    <name type="scientific">Sporisorium scitamineum</name>
    <dbReference type="NCBI Taxonomy" id="49012"/>
    <lineage>
        <taxon>Eukaryota</taxon>
        <taxon>Fungi</taxon>
        <taxon>Dikarya</taxon>
        <taxon>Basidiomycota</taxon>
        <taxon>Ustilaginomycotina</taxon>
        <taxon>Ustilaginomycetes</taxon>
        <taxon>Ustilaginales</taxon>
        <taxon>Ustilaginaceae</taxon>
        <taxon>Sporisorium</taxon>
    </lineage>
</organism>
<evidence type="ECO:0000256" key="1">
    <source>
        <dbReference type="SAM" id="MobiDB-lite"/>
    </source>
</evidence>
<dbReference type="Proteomes" id="UP000242770">
    <property type="component" value="Unassembled WGS sequence"/>
</dbReference>
<dbReference type="STRING" id="49012.A0A0F7RYL2"/>
<reference evidence="3" key="1">
    <citation type="submission" date="2014-06" db="EMBL/GenBank/DDBJ databases">
        <authorList>
            <person name="Berkman J.Paul."/>
        </authorList>
    </citation>
    <scope>NUCLEOTIDE SEQUENCE [LARGE SCALE GENOMIC DNA]</scope>
</reference>
<proteinExistence type="predicted"/>
<feature type="region of interest" description="Disordered" evidence="1">
    <location>
        <begin position="676"/>
        <end position="706"/>
    </location>
</feature>
<reference evidence="4" key="2">
    <citation type="submission" date="2014-06" db="EMBL/GenBank/DDBJ databases">
        <authorList>
            <person name="Ju J."/>
            <person name="Zhang J."/>
        </authorList>
    </citation>
    <scope>NUCLEOTIDE SEQUENCE</scope>
    <source>
        <strain evidence="4">SscI8</strain>
    </source>
</reference>
<dbReference type="InterPro" id="IPR021102">
    <property type="entry name" value="PNGase_A"/>
</dbReference>
<gene>
    <name evidence="3" type="primary">SSCI42570.1</name>
    <name evidence="4" type="ORF">SPSC_01639</name>
</gene>
<feature type="compositionally biased region" description="Polar residues" evidence="1">
    <location>
        <begin position="61"/>
        <end position="81"/>
    </location>
</feature>
<feature type="domain" description="Peptide N-acetyl-beta-D-glucosaminyl asparaginase amidase A N-terminal" evidence="2">
    <location>
        <begin position="99"/>
        <end position="453"/>
    </location>
</feature>
<evidence type="ECO:0000313" key="3">
    <source>
        <dbReference type="EMBL" id="CDS00408.1"/>
    </source>
</evidence>
<keyword evidence="5" id="KW-1185">Reference proteome</keyword>
<feature type="compositionally biased region" description="Low complexity" evidence="1">
    <location>
        <begin position="49"/>
        <end position="60"/>
    </location>
</feature>
<dbReference type="EMBL" id="LK056662">
    <property type="protein sequence ID" value="CDU23009.1"/>
    <property type="molecule type" value="Genomic_DNA"/>
</dbReference>
<dbReference type="AlphaFoldDB" id="A0A0F7RYL2"/>
<reference evidence="5" key="3">
    <citation type="submission" date="2014-06" db="EMBL/GenBank/DDBJ databases">
        <authorList>
            <person name="Berkman P.J."/>
        </authorList>
    </citation>
    <scope>NUCLEOTIDE SEQUENCE [LARGE SCALE GENOMIC DNA]</scope>
</reference>
<dbReference type="InterPro" id="IPR056948">
    <property type="entry name" value="PNGaseA_N"/>
</dbReference>
<name>A0A0F7RYL2_9BASI</name>
<sequence>MHLAKYALLAATIATTNVVGTKHVDGSGNQQQLKIPDIWKSPLFKSSSGPPLLGPLNGPPTQANSPSLPATPKPASNTTSFQESFQIHEPAPILTIPTHSCSFTLVERSFGNSYGSPSYLTFDPSSSFAGTPCADPTAWTGLTLDLHGETRGRQFDRLGTVWVGNNHTGQGVEVFRLDNPEPTRTGVFWHISKDVGKYYPLFSRRADVVFDLPNIVDSTYTGALNVTLTLTASVEGVVLRRGKRRVHERGSRGDRTTALPLKERAADAVIPLSKRLRSDSSIFLLGGKAGNGTASVSIPQNAARAVVEVYASGTTTEEFWYTGIPDRFYTQIPDAAEDGYYGHGTYREVQLYIDGRFAGYVTPYPIIFTGGINPLLWRPSANYGTFDQPTYNIDITPWLGELTDGGEHTFELAVVSSERGGAINDASWFVSGNVQVYLDGSGERTTGKVIKVEQGAEVVDGYTGGDLVGDPLSNGTLTYEVGLKKSRSFGVAGSVKTGSGVEYVAGWYQTSEYSNKGFVNATAQVNDQKSYGWTRSLVLDQNTVDQVMNANLSLDALQTLATASTGVQVVQLDFNYPLYAASYLSNTNFDAQVTQQFDRTIRRASHFPAPNALAQMVGDETTFVHVYPIAAPPHATLSNRKEEADSVLENGAIASGTGTSYQSFLYRDMAGGTIDRQTRTNTTSVLEDRLGGSVSGRAQPAQLDVV</sequence>